<gene>
    <name evidence="5" type="ORF">GMD50_08145</name>
</gene>
<dbReference type="AlphaFoldDB" id="A0A6L6L401"/>
<dbReference type="Pfam" id="PF01381">
    <property type="entry name" value="HTH_3"/>
    <property type="match status" value="1"/>
</dbReference>
<accession>A0A6L6L401</accession>
<dbReference type="PANTHER" id="PTHR46797">
    <property type="entry name" value="HTH-TYPE TRANSCRIPTIONAL REGULATOR"/>
    <property type="match status" value="1"/>
</dbReference>
<evidence type="ECO:0000259" key="4">
    <source>
        <dbReference type="PROSITE" id="PS50943"/>
    </source>
</evidence>
<dbReference type="InterPro" id="IPR001387">
    <property type="entry name" value="Cro/C1-type_HTH"/>
</dbReference>
<dbReference type="GO" id="GO:0005829">
    <property type="term" value="C:cytosol"/>
    <property type="evidence" value="ECO:0007669"/>
    <property type="project" value="TreeGrafter"/>
</dbReference>
<dbReference type="Proteomes" id="UP000478483">
    <property type="component" value="Unassembled WGS sequence"/>
</dbReference>
<dbReference type="SMART" id="SM00530">
    <property type="entry name" value="HTH_XRE"/>
    <property type="match status" value="1"/>
</dbReference>
<evidence type="ECO:0000256" key="3">
    <source>
        <dbReference type="ARBA" id="ARBA00023163"/>
    </source>
</evidence>
<comment type="caution">
    <text evidence="5">The sequence shown here is derived from an EMBL/GenBank/DDBJ whole genome shotgun (WGS) entry which is preliminary data.</text>
</comment>
<dbReference type="GO" id="GO:0003677">
    <property type="term" value="F:DNA binding"/>
    <property type="evidence" value="ECO:0007669"/>
    <property type="project" value="UniProtKB-KW"/>
</dbReference>
<sequence>MEAGAMSEIAKTIGQRVRNYRIEKGLSQEKLAELSGCHPTYIGQVERGEKNATLESIEKIASAMNVSLAQLFEKIGDSSTDSYPMKCYELVAAKSKSEQEHLYKMLVEMDKYKNQ</sequence>
<dbReference type="EMBL" id="WNAJ01000007">
    <property type="protein sequence ID" value="MTR85033.1"/>
    <property type="molecule type" value="Genomic_DNA"/>
</dbReference>
<evidence type="ECO:0000256" key="2">
    <source>
        <dbReference type="ARBA" id="ARBA00023125"/>
    </source>
</evidence>
<evidence type="ECO:0000313" key="5">
    <source>
        <dbReference type="EMBL" id="MTR85033.1"/>
    </source>
</evidence>
<organism evidence="5 6">
    <name type="scientific">Roseburia intestinalis</name>
    <dbReference type="NCBI Taxonomy" id="166486"/>
    <lineage>
        <taxon>Bacteria</taxon>
        <taxon>Bacillati</taxon>
        <taxon>Bacillota</taxon>
        <taxon>Clostridia</taxon>
        <taxon>Lachnospirales</taxon>
        <taxon>Lachnospiraceae</taxon>
        <taxon>Roseburia</taxon>
    </lineage>
</organism>
<keyword evidence="2" id="KW-0238">DNA-binding</keyword>
<keyword evidence="1" id="KW-0805">Transcription regulation</keyword>
<dbReference type="Gene3D" id="1.10.260.40">
    <property type="entry name" value="lambda repressor-like DNA-binding domains"/>
    <property type="match status" value="1"/>
</dbReference>
<dbReference type="PANTHER" id="PTHR46797:SF23">
    <property type="entry name" value="HTH-TYPE TRANSCRIPTIONAL REGULATOR SUTR"/>
    <property type="match status" value="1"/>
</dbReference>
<proteinExistence type="predicted"/>
<dbReference type="GO" id="GO:0003700">
    <property type="term" value="F:DNA-binding transcription factor activity"/>
    <property type="evidence" value="ECO:0007669"/>
    <property type="project" value="TreeGrafter"/>
</dbReference>
<evidence type="ECO:0000256" key="1">
    <source>
        <dbReference type="ARBA" id="ARBA00023015"/>
    </source>
</evidence>
<reference evidence="5 6" key="1">
    <citation type="journal article" date="2019" name="Nat. Med.">
        <title>A library of human gut bacterial isolates paired with longitudinal multiomics data enables mechanistic microbiome research.</title>
        <authorList>
            <person name="Poyet M."/>
            <person name="Groussin M."/>
            <person name="Gibbons S.M."/>
            <person name="Avila-Pacheco J."/>
            <person name="Jiang X."/>
            <person name="Kearney S.M."/>
            <person name="Perrotta A.R."/>
            <person name="Berdy B."/>
            <person name="Zhao S."/>
            <person name="Lieberman T.D."/>
            <person name="Swanson P.K."/>
            <person name="Smith M."/>
            <person name="Roesemann S."/>
            <person name="Alexander J.E."/>
            <person name="Rich S.A."/>
            <person name="Livny J."/>
            <person name="Vlamakis H."/>
            <person name="Clish C."/>
            <person name="Bullock K."/>
            <person name="Deik A."/>
            <person name="Scott J."/>
            <person name="Pierce K.A."/>
            <person name="Xavier R.J."/>
            <person name="Alm E.J."/>
        </authorList>
    </citation>
    <scope>NUCLEOTIDE SEQUENCE [LARGE SCALE GENOMIC DNA]</scope>
    <source>
        <strain evidence="5 6">BIOML-A1</strain>
    </source>
</reference>
<name>A0A6L6L401_9FIRM</name>
<dbReference type="InterPro" id="IPR050807">
    <property type="entry name" value="TransReg_Diox_bact_type"/>
</dbReference>
<protein>
    <submittedName>
        <fullName evidence="5">Helix-turn-helix domain-containing protein</fullName>
    </submittedName>
</protein>
<dbReference type="SUPFAM" id="SSF47413">
    <property type="entry name" value="lambda repressor-like DNA-binding domains"/>
    <property type="match status" value="1"/>
</dbReference>
<dbReference type="InterPro" id="IPR010982">
    <property type="entry name" value="Lambda_DNA-bd_dom_sf"/>
</dbReference>
<dbReference type="PROSITE" id="PS50943">
    <property type="entry name" value="HTH_CROC1"/>
    <property type="match status" value="1"/>
</dbReference>
<keyword evidence="3" id="KW-0804">Transcription</keyword>
<dbReference type="CDD" id="cd00093">
    <property type="entry name" value="HTH_XRE"/>
    <property type="match status" value="1"/>
</dbReference>
<feature type="domain" description="HTH cro/C1-type" evidence="4">
    <location>
        <begin position="17"/>
        <end position="71"/>
    </location>
</feature>
<evidence type="ECO:0000313" key="6">
    <source>
        <dbReference type="Proteomes" id="UP000478483"/>
    </source>
</evidence>